<dbReference type="PANTHER" id="PTHR33711">
    <property type="entry name" value="DIOXYGENASE, PUTATIVE (AFU_ORTHOLOGUE AFUA_2G02910)-RELATED"/>
    <property type="match status" value="1"/>
</dbReference>
<dbReference type="InterPro" id="IPR039390">
    <property type="entry name" value="1_2-HQD/HQD"/>
</dbReference>
<accession>A0ABR2I0D4</accession>
<dbReference type="Pfam" id="PF00775">
    <property type="entry name" value="Dioxygenase_C"/>
    <property type="match status" value="1"/>
</dbReference>
<keyword evidence="11" id="KW-1185">Reference proteome</keyword>
<dbReference type="Pfam" id="PF04444">
    <property type="entry name" value="Dioxygenase_N"/>
    <property type="match status" value="1"/>
</dbReference>
<feature type="chain" id="PRO_5046539588" evidence="7">
    <location>
        <begin position="45"/>
        <end position="381"/>
    </location>
</feature>
<keyword evidence="4 10" id="KW-0223">Dioxygenase</keyword>
<keyword evidence="5" id="KW-0560">Oxidoreductase</keyword>
<evidence type="ECO:0000313" key="10">
    <source>
        <dbReference type="EMBL" id="KAK8855799.1"/>
    </source>
</evidence>
<dbReference type="Gene3D" id="2.60.130.10">
    <property type="entry name" value="Aromatic compound dioxygenase"/>
    <property type="match status" value="1"/>
</dbReference>
<keyword evidence="6" id="KW-0408">Iron</keyword>
<evidence type="ECO:0000256" key="6">
    <source>
        <dbReference type="ARBA" id="ARBA00023004"/>
    </source>
</evidence>
<keyword evidence="7" id="KW-0732">Signal</keyword>
<dbReference type="InterPro" id="IPR000627">
    <property type="entry name" value="Intradiol_dOase_C"/>
</dbReference>
<comment type="cofactor">
    <cofactor evidence="1">
        <name>Fe(3+)</name>
        <dbReference type="ChEBI" id="CHEBI:29034"/>
    </cofactor>
</comment>
<name>A0ABR2I0D4_9PEZI</name>
<organism evidence="10 11">
    <name type="scientific">Apiospora arundinis</name>
    <dbReference type="NCBI Taxonomy" id="335852"/>
    <lineage>
        <taxon>Eukaryota</taxon>
        <taxon>Fungi</taxon>
        <taxon>Dikarya</taxon>
        <taxon>Ascomycota</taxon>
        <taxon>Pezizomycotina</taxon>
        <taxon>Sordariomycetes</taxon>
        <taxon>Xylariomycetidae</taxon>
        <taxon>Amphisphaeriales</taxon>
        <taxon>Apiosporaceae</taxon>
        <taxon>Apiospora</taxon>
    </lineage>
</organism>
<evidence type="ECO:0000256" key="4">
    <source>
        <dbReference type="ARBA" id="ARBA00022964"/>
    </source>
</evidence>
<evidence type="ECO:0000256" key="3">
    <source>
        <dbReference type="ARBA" id="ARBA00022723"/>
    </source>
</evidence>
<feature type="domain" description="Intradiol ring-cleavage dioxygenases" evidence="8">
    <location>
        <begin position="193"/>
        <end position="372"/>
    </location>
</feature>
<evidence type="ECO:0000259" key="9">
    <source>
        <dbReference type="Pfam" id="PF04444"/>
    </source>
</evidence>
<dbReference type="InterPro" id="IPR015889">
    <property type="entry name" value="Intradiol_dOase_core"/>
</dbReference>
<dbReference type="PANTHER" id="PTHR33711:SF5">
    <property type="entry name" value="INTRADIOL RING-CLEAVAGE DIOXYGENASE PRCA"/>
    <property type="match status" value="1"/>
</dbReference>
<evidence type="ECO:0000256" key="1">
    <source>
        <dbReference type="ARBA" id="ARBA00001965"/>
    </source>
</evidence>
<comment type="similarity">
    <text evidence="2">Belongs to the intradiol ring-cleavage dioxygenase family.</text>
</comment>
<dbReference type="SUPFAM" id="SSF49482">
    <property type="entry name" value="Aromatic compound dioxygenase"/>
    <property type="match status" value="1"/>
</dbReference>
<dbReference type="InterPro" id="IPR007535">
    <property type="entry name" value="Catechol_dOase_N"/>
</dbReference>
<reference evidence="10 11" key="1">
    <citation type="journal article" date="2024" name="IMA Fungus">
        <title>Apiospora arundinis, a panoply of carbohydrate-active enzymes and secondary metabolites.</title>
        <authorList>
            <person name="Sorensen T."/>
            <person name="Petersen C."/>
            <person name="Muurmann A.T."/>
            <person name="Christiansen J.V."/>
            <person name="Brundto M.L."/>
            <person name="Overgaard C.K."/>
            <person name="Boysen A.T."/>
            <person name="Wollenberg R.D."/>
            <person name="Larsen T.O."/>
            <person name="Sorensen J.L."/>
            <person name="Nielsen K.L."/>
            <person name="Sondergaard T.E."/>
        </authorList>
    </citation>
    <scope>NUCLEOTIDE SEQUENCE [LARGE SCALE GENOMIC DNA]</scope>
    <source>
        <strain evidence="10 11">AAU 773</strain>
    </source>
</reference>
<dbReference type="InterPro" id="IPR050770">
    <property type="entry name" value="Intradiol_RC_Dioxygenase"/>
</dbReference>
<dbReference type="GO" id="GO:0051213">
    <property type="term" value="F:dioxygenase activity"/>
    <property type="evidence" value="ECO:0007669"/>
    <property type="project" value="UniProtKB-KW"/>
</dbReference>
<feature type="signal peptide" evidence="7">
    <location>
        <begin position="1"/>
        <end position="44"/>
    </location>
</feature>
<evidence type="ECO:0000259" key="8">
    <source>
        <dbReference type="Pfam" id="PF00775"/>
    </source>
</evidence>
<dbReference type="CDD" id="cd03461">
    <property type="entry name" value="1_2-HQD"/>
    <property type="match status" value="1"/>
</dbReference>
<comment type="caution">
    <text evidence="10">The sequence shown here is derived from an EMBL/GenBank/DDBJ whole genome shotgun (WGS) entry which is preliminary data.</text>
</comment>
<evidence type="ECO:0000256" key="5">
    <source>
        <dbReference type="ARBA" id="ARBA00023002"/>
    </source>
</evidence>
<evidence type="ECO:0000256" key="2">
    <source>
        <dbReference type="ARBA" id="ARBA00007825"/>
    </source>
</evidence>
<keyword evidence="3" id="KW-0479">Metal-binding</keyword>
<protein>
    <submittedName>
        <fullName evidence="10">Aromatic compound dioxygenase</fullName>
    </submittedName>
</protein>
<dbReference type="EMBL" id="JAPCWZ010000007">
    <property type="protein sequence ID" value="KAK8855799.1"/>
    <property type="molecule type" value="Genomic_DNA"/>
</dbReference>
<feature type="domain" description="Catechol dioxygenase N-terminal" evidence="9">
    <location>
        <begin position="108"/>
        <end position="179"/>
    </location>
</feature>
<sequence>MTRVKLLRDCYKASLWPLCFPRRPIPILSLHILLLLLLLPIHQPLGPSYTSPALCYLFRHCLLDRYLPIMSPDAATGVSNAAQKPNPSRFDPTFTQHVLDTMGPKTTERNRVVLGALIRHIHDFAREVELTIDEWMAGVQFVNAVGAIYEASGKTRNESHRVSDILGLETLVDEIAHKIVAEGDVDPTSSAILGPFWSPNAPFRENGGTIIQNPAPTGRRCLMHGVISDLVTGKPIPGAVFDIWQASSNGKYDFQDPENQTPNNLRGKFKADENGKYWFYCYHPTAYSLPTDGPSHDLLQMMDRHPMRPAHIHIMVTHPEYKGCTTQLYPKDDQWLATDTVFAVKDDLVVDFTPLKGDDQAELELNYNVILAPKDYKGKAF</sequence>
<dbReference type="Proteomes" id="UP001390339">
    <property type="component" value="Unassembled WGS sequence"/>
</dbReference>
<gene>
    <name evidence="10" type="ORF">PGQ11_011711</name>
</gene>
<evidence type="ECO:0000313" key="11">
    <source>
        <dbReference type="Proteomes" id="UP001390339"/>
    </source>
</evidence>
<evidence type="ECO:0000256" key="7">
    <source>
        <dbReference type="SAM" id="SignalP"/>
    </source>
</evidence>
<proteinExistence type="inferred from homology"/>